<dbReference type="Proteomes" id="UP000251960">
    <property type="component" value="Chromosome 9"/>
</dbReference>
<organism evidence="2">
    <name type="scientific">Zea mays</name>
    <name type="common">Maize</name>
    <dbReference type="NCBI Taxonomy" id="4577"/>
    <lineage>
        <taxon>Eukaryota</taxon>
        <taxon>Viridiplantae</taxon>
        <taxon>Streptophyta</taxon>
        <taxon>Embryophyta</taxon>
        <taxon>Tracheophyta</taxon>
        <taxon>Spermatophyta</taxon>
        <taxon>Magnoliopsida</taxon>
        <taxon>Liliopsida</taxon>
        <taxon>Poales</taxon>
        <taxon>Poaceae</taxon>
        <taxon>PACMAD clade</taxon>
        <taxon>Panicoideae</taxon>
        <taxon>Andropogonodae</taxon>
        <taxon>Andropogoneae</taxon>
        <taxon>Tripsacinae</taxon>
        <taxon>Zea</taxon>
    </lineage>
</organism>
<dbReference type="PANTHER" id="PTHR33167">
    <property type="entry name" value="TRANSCRIPTION FACTOR, PUTATIVE (DUF863)-RELATED"/>
    <property type="match status" value="1"/>
</dbReference>
<feature type="compositionally biased region" description="Polar residues" evidence="1">
    <location>
        <begin position="294"/>
        <end position="309"/>
    </location>
</feature>
<feature type="compositionally biased region" description="Basic residues" evidence="1">
    <location>
        <begin position="660"/>
        <end position="670"/>
    </location>
</feature>
<feature type="region of interest" description="Disordered" evidence="1">
    <location>
        <begin position="288"/>
        <end position="309"/>
    </location>
</feature>
<accession>A0A3L6DHJ5</accession>
<feature type="region of interest" description="Disordered" evidence="1">
    <location>
        <begin position="547"/>
        <end position="570"/>
    </location>
</feature>
<dbReference type="ExpressionAtlas" id="A0A3L6DHJ5">
    <property type="expression patterns" value="baseline and differential"/>
</dbReference>
<name>A0A3L6DHJ5_MAIZE</name>
<evidence type="ECO:0000256" key="1">
    <source>
        <dbReference type="SAM" id="MobiDB-lite"/>
    </source>
</evidence>
<feature type="compositionally biased region" description="Basic and acidic residues" evidence="1">
    <location>
        <begin position="343"/>
        <end position="354"/>
    </location>
</feature>
<dbReference type="AlphaFoldDB" id="A0A3L6DHJ5"/>
<dbReference type="GO" id="GO:0016757">
    <property type="term" value="F:glycosyltransferase activity"/>
    <property type="evidence" value="ECO:0007669"/>
    <property type="project" value="UniProtKB-KW"/>
</dbReference>
<sequence length="670" mass="73606">MRPMLRAVQVLPAAAGGDADAALHVRRHPRRLRARVLRGPAARRQYGWHLPPVRYGEFSVHMPKEAAVFGGVRIVETLEAVPEEEVRRMRQRALEMAPRVVYRRHGSTPELRQAVNDAVDLAVDGVLQRIRRRTHALEEGLPERLYAQEEDSMEDLNKFYASFWKQSSSSLSSLHSVHEHKLMNLGSKRNQTQEVSTNYNKRKSLSGIVELSSDVRSSIRRKSDAYREVIDLEKPSVYGDAVEAIGCSGLGNLANQNGKSQDVSPQNNSLAESLQLCRDWKTSRVSVGSVGSSHTPDCQSPTKTSNNEARQSLFDLNVPPEESLLMPSTLFPSSSTYCGNFSDRPRETSEKERVSGIGSTKGSSITVITPDSAADSSRDVVTESSVQQKFPFDLNVSPENTNMPSEINDYRDKVVNNGVSKGTAPDHSFSTKNGLLAETSTKHVVLGHDSVLAHKQDDSHVLLTVPTANGIDKAHSPQPGTINKEFLDPGSPLLDNNFHPRLGTSHNGASDIQELSMLQCKVDDGGTTADTAARTLLSMFQHSSECVAHRPGSSNQTAAQKVDDEPQPSLDSFEKTVLDSEEAKDDGQSVTVTPPFKEGPACRIKLKRGRGMRNFQREIVPGLLLGRQEICEDLKAIGYEAKKARSRKPRKGPGASSARPRPRKRGAAKH</sequence>
<evidence type="ECO:0000313" key="2">
    <source>
        <dbReference type="EMBL" id="PWZ07553.1"/>
    </source>
</evidence>
<proteinExistence type="predicted"/>
<gene>
    <name evidence="2" type="primary">GT19_1</name>
    <name evidence="2" type="ORF">Zm00014a_034635</name>
</gene>
<dbReference type="EMBL" id="NCVQ01000010">
    <property type="protein sequence ID" value="PWZ07553.1"/>
    <property type="molecule type" value="Genomic_DNA"/>
</dbReference>
<reference evidence="2" key="1">
    <citation type="journal article" date="2018" name="Nat. Genet.">
        <title>Extensive intraspecific gene order and gene structural variations between Mo17 and other maize genomes.</title>
        <authorList>
            <person name="Sun S."/>
            <person name="Zhou Y."/>
            <person name="Chen J."/>
            <person name="Shi J."/>
            <person name="Zhao H."/>
            <person name="Zhao H."/>
            <person name="Song W."/>
            <person name="Zhang M."/>
            <person name="Cui Y."/>
            <person name="Dong X."/>
            <person name="Liu H."/>
            <person name="Ma X."/>
            <person name="Jiao Y."/>
            <person name="Wang B."/>
            <person name="Wei X."/>
            <person name="Stein J.C."/>
            <person name="Glaubitz J.C."/>
            <person name="Lu F."/>
            <person name="Yu G."/>
            <person name="Liang C."/>
            <person name="Fengler K."/>
            <person name="Li B."/>
            <person name="Rafalski A."/>
            <person name="Schnable P.S."/>
            <person name="Ware D.H."/>
            <person name="Buckler E.S."/>
            <person name="Lai J."/>
        </authorList>
    </citation>
    <scope>NUCLEOTIDE SEQUENCE [LARGE SCALE GENOMIC DNA]</scope>
    <source>
        <tissue evidence="2">Seedling</tissue>
    </source>
</reference>
<keyword evidence="2" id="KW-0328">Glycosyltransferase</keyword>
<comment type="caution">
    <text evidence="2">The sequence shown here is derived from an EMBL/GenBank/DDBJ whole genome shotgun (WGS) entry which is preliminary data.</text>
</comment>
<keyword evidence="2" id="KW-0808">Transferase</keyword>
<dbReference type="PANTHER" id="PTHR33167:SF56">
    <property type="entry name" value="EXPRESSED PROTEIN"/>
    <property type="match status" value="1"/>
</dbReference>
<feature type="region of interest" description="Disordered" evidence="1">
    <location>
        <begin position="639"/>
        <end position="670"/>
    </location>
</feature>
<feature type="region of interest" description="Disordered" evidence="1">
    <location>
        <begin position="341"/>
        <end position="363"/>
    </location>
</feature>
<protein>
    <submittedName>
        <fullName evidence="2">Putative xyloglucan galactosyltransferase GT19</fullName>
    </submittedName>
</protein>